<gene>
    <name evidence="2" type="ORF">SAMN05421879_101103</name>
</gene>
<keyword evidence="1" id="KW-0732">Signal</keyword>
<proteinExistence type="predicted"/>
<dbReference type="AlphaFoldDB" id="A0A285VFE4"/>
<evidence type="ECO:0000313" key="3">
    <source>
        <dbReference type="Proteomes" id="UP000219688"/>
    </source>
</evidence>
<name>A0A285VFE4_9MICO</name>
<organism evidence="2 3">
    <name type="scientific">Ornithinimicrobium cerasi</name>
    <dbReference type="NCBI Taxonomy" id="2248773"/>
    <lineage>
        <taxon>Bacteria</taxon>
        <taxon>Bacillati</taxon>
        <taxon>Actinomycetota</taxon>
        <taxon>Actinomycetes</taxon>
        <taxon>Micrococcales</taxon>
        <taxon>Ornithinimicrobiaceae</taxon>
        <taxon>Ornithinimicrobium</taxon>
    </lineage>
</organism>
<protein>
    <submittedName>
        <fullName evidence="2">Uncharacterized protein</fullName>
    </submittedName>
</protein>
<reference evidence="3" key="1">
    <citation type="submission" date="2017-08" db="EMBL/GenBank/DDBJ databases">
        <authorList>
            <person name="Varghese N."/>
            <person name="Submissions S."/>
        </authorList>
    </citation>
    <scope>NUCLEOTIDE SEQUENCE [LARGE SCALE GENOMIC DNA]</scope>
    <source>
        <strain evidence="3">USBA17B2</strain>
    </source>
</reference>
<sequence>MRTTTRTLSAALLTVPLVAGATAPALAAPPERYSASGEYVDAGGLIVGELDGVDGNLHYISVQGSQTKDGSSSGGFLESWSCEDGVTQPWDPETGEELCDFIGFTNLYSPDATFVIGKKLVNGSISGTFYDVLGWECDDVEEECTPVYGDVSLDVDLRITSESTKVATSRSTQSFRDPVSGFSYRGTSTERYTQGAATGTVDGQELVDGYGRVGTYTFKETVRF</sequence>
<dbReference type="Proteomes" id="UP000219688">
    <property type="component" value="Unassembled WGS sequence"/>
</dbReference>
<keyword evidence="3" id="KW-1185">Reference proteome</keyword>
<accession>A0A285VFE4</accession>
<dbReference type="EMBL" id="OBQK01000001">
    <property type="protein sequence ID" value="SOC51251.1"/>
    <property type="molecule type" value="Genomic_DNA"/>
</dbReference>
<dbReference type="RefSeq" id="WP_097186342.1">
    <property type="nucleotide sequence ID" value="NZ_OBQK01000001.1"/>
</dbReference>
<evidence type="ECO:0000256" key="1">
    <source>
        <dbReference type="SAM" id="SignalP"/>
    </source>
</evidence>
<feature type="signal peptide" evidence="1">
    <location>
        <begin position="1"/>
        <end position="27"/>
    </location>
</feature>
<feature type="chain" id="PRO_5013080670" evidence="1">
    <location>
        <begin position="28"/>
        <end position="224"/>
    </location>
</feature>
<evidence type="ECO:0000313" key="2">
    <source>
        <dbReference type="EMBL" id="SOC51251.1"/>
    </source>
</evidence>